<keyword evidence="6" id="KW-0408">Iron</keyword>
<accession>A0A6G0WI43</accession>
<feature type="transmembrane region" description="Helical" evidence="8">
    <location>
        <begin position="58"/>
        <end position="78"/>
    </location>
</feature>
<evidence type="ECO:0000256" key="4">
    <source>
        <dbReference type="ARBA" id="ARBA00022723"/>
    </source>
</evidence>
<dbReference type="InterPro" id="IPR014314">
    <property type="entry name" value="Succ_DH_cytb556"/>
</dbReference>
<dbReference type="NCBIfam" id="TIGR02970">
    <property type="entry name" value="succ_dehyd_cytB"/>
    <property type="match status" value="1"/>
</dbReference>
<dbReference type="GO" id="GO:0046872">
    <property type="term" value="F:metal ion binding"/>
    <property type="evidence" value="ECO:0007669"/>
    <property type="project" value="UniProtKB-KW"/>
</dbReference>
<evidence type="ECO:0000256" key="7">
    <source>
        <dbReference type="ARBA" id="ARBA00023136"/>
    </source>
</evidence>
<feature type="transmembrane region" description="Helical" evidence="8">
    <location>
        <begin position="131"/>
        <end position="154"/>
    </location>
</feature>
<keyword evidence="4" id="KW-0479">Metal-binding</keyword>
<dbReference type="CDD" id="cd03499">
    <property type="entry name" value="SQR_TypeC_SdhC"/>
    <property type="match status" value="1"/>
</dbReference>
<keyword evidence="10" id="KW-1185">Reference proteome</keyword>
<comment type="caution">
    <text evidence="9">The sequence shown here is derived from an EMBL/GenBank/DDBJ whole genome shotgun (WGS) entry which is preliminary data.</text>
</comment>
<reference evidence="9 10" key="1">
    <citation type="submission" date="2019-07" db="EMBL/GenBank/DDBJ databases">
        <title>Genomics analysis of Aphanomyces spp. identifies a new class of oomycete effector associated with host adaptation.</title>
        <authorList>
            <person name="Gaulin E."/>
        </authorList>
    </citation>
    <scope>NUCLEOTIDE SEQUENCE [LARGE SCALE GENOMIC DNA]</scope>
    <source>
        <strain evidence="9 10">ATCC 201684</strain>
    </source>
</reference>
<dbReference type="GO" id="GO:0006099">
    <property type="term" value="P:tricarboxylic acid cycle"/>
    <property type="evidence" value="ECO:0007669"/>
    <property type="project" value="InterPro"/>
</dbReference>
<evidence type="ECO:0000256" key="5">
    <source>
        <dbReference type="ARBA" id="ARBA00022989"/>
    </source>
</evidence>
<dbReference type="OrthoDB" id="588261at2759"/>
<evidence type="ECO:0000256" key="1">
    <source>
        <dbReference type="ARBA" id="ARBA00004370"/>
    </source>
</evidence>
<evidence type="ECO:0000256" key="6">
    <source>
        <dbReference type="ARBA" id="ARBA00023004"/>
    </source>
</evidence>
<dbReference type="GO" id="GO:0005739">
    <property type="term" value="C:mitochondrion"/>
    <property type="evidence" value="ECO:0007669"/>
    <property type="project" value="GOC"/>
</dbReference>
<dbReference type="GO" id="GO:0006121">
    <property type="term" value="P:mitochondrial electron transport, succinate to ubiquinone"/>
    <property type="evidence" value="ECO:0007669"/>
    <property type="project" value="TreeGrafter"/>
</dbReference>
<dbReference type="InterPro" id="IPR000701">
    <property type="entry name" value="SuccDH_FuR_B_TM-su"/>
</dbReference>
<dbReference type="Gene3D" id="1.20.1300.10">
    <property type="entry name" value="Fumarate reductase/succinate dehydrogenase, transmembrane subunit"/>
    <property type="match status" value="1"/>
</dbReference>
<name>A0A6G0WI43_9STRA</name>
<keyword evidence="2" id="KW-0349">Heme</keyword>
<keyword evidence="7 8" id="KW-0472">Membrane</keyword>
<proteinExistence type="predicted"/>
<dbReference type="Proteomes" id="UP000481153">
    <property type="component" value="Unassembled WGS sequence"/>
</dbReference>
<evidence type="ECO:0000256" key="3">
    <source>
        <dbReference type="ARBA" id="ARBA00022692"/>
    </source>
</evidence>
<dbReference type="VEuPathDB" id="FungiDB:AeMF1_008886"/>
<dbReference type="SUPFAM" id="SSF81343">
    <property type="entry name" value="Fumarate reductase respiratory complex transmembrane subunits"/>
    <property type="match status" value="1"/>
</dbReference>
<dbReference type="Pfam" id="PF01127">
    <property type="entry name" value="Sdh_cyt"/>
    <property type="match status" value="1"/>
</dbReference>
<dbReference type="EMBL" id="VJMJ01000205">
    <property type="protein sequence ID" value="KAF0726872.1"/>
    <property type="molecule type" value="Genomic_DNA"/>
</dbReference>
<organism evidence="9 10">
    <name type="scientific">Aphanomyces euteiches</name>
    <dbReference type="NCBI Taxonomy" id="100861"/>
    <lineage>
        <taxon>Eukaryota</taxon>
        <taxon>Sar</taxon>
        <taxon>Stramenopiles</taxon>
        <taxon>Oomycota</taxon>
        <taxon>Saprolegniomycetes</taxon>
        <taxon>Saprolegniales</taxon>
        <taxon>Verrucalvaceae</taxon>
        <taxon>Aphanomyces</taxon>
    </lineage>
</organism>
<evidence type="ECO:0000256" key="2">
    <source>
        <dbReference type="ARBA" id="ARBA00022617"/>
    </source>
</evidence>
<sequence>MMQRTSQTLAKAIKTQAPAQIRLVSYTERQARLGRPVSPHVEIYAFPVTALASITNRVTGVALSGGFAAAAALAAVGADVPALIHTAQEVIPFFTPVSKIVVAFPITYHFLNGARHAFWEQSPDVLEVSKIAPSSYAVFGGAAALSLGAAAISLKRD</sequence>
<dbReference type="PANTHER" id="PTHR10978">
    <property type="entry name" value="SUCCINATE DEHYDROGENASE CYTOCHROME B560 SUBUNIT"/>
    <property type="match status" value="1"/>
</dbReference>
<gene>
    <name evidence="9" type="ORF">Ae201684_015014</name>
</gene>
<protein>
    <recommendedName>
        <fullName evidence="11">Succinate dehydrogenase cytochrome b560 subunit, mitochondrial</fullName>
    </recommendedName>
</protein>
<dbReference type="AlphaFoldDB" id="A0A6G0WI43"/>
<evidence type="ECO:0008006" key="11">
    <source>
        <dbReference type="Google" id="ProtNLM"/>
    </source>
</evidence>
<comment type="subcellular location">
    <subcellularLocation>
        <location evidence="1">Membrane</location>
    </subcellularLocation>
</comment>
<feature type="transmembrane region" description="Helical" evidence="8">
    <location>
        <begin position="90"/>
        <end position="111"/>
    </location>
</feature>
<dbReference type="PANTHER" id="PTHR10978:SF5">
    <property type="entry name" value="SUCCINATE DEHYDROGENASE CYTOCHROME B560 SUBUNIT, MITOCHONDRIAL"/>
    <property type="match status" value="1"/>
</dbReference>
<dbReference type="GO" id="GO:0009055">
    <property type="term" value="F:electron transfer activity"/>
    <property type="evidence" value="ECO:0007669"/>
    <property type="project" value="InterPro"/>
</dbReference>
<dbReference type="InterPro" id="IPR034804">
    <property type="entry name" value="SQR/QFR_C/D"/>
</dbReference>
<keyword evidence="5 8" id="KW-1133">Transmembrane helix</keyword>
<evidence type="ECO:0000313" key="10">
    <source>
        <dbReference type="Proteomes" id="UP000481153"/>
    </source>
</evidence>
<keyword evidence="3 8" id="KW-0812">Transmembrane</keyword>
<evidence type="ECO:0000313" key="9">
    <source>
        <dbReference type="EMBL" id="KAF0726872.1"/>
    </source>
</evidence>
<dbReference type="GO" id="GO:0016020">
    <property type="term" value="C:membrane"/>
    <property type="evidence" value="ECO:0007669"/>
    <property type="project" value="UniProtKB-SubCell"/>
</dbReference>
<evidence type="ECO:0000256" key="8">
    <source>
        <dbReference type="SAM" id="Phobius"/>
    </source>
</evidence>